<feature type="transmembrane region" description="Helical" evidence="1">
    <location>
        <begin position="26"/>
        <end position="43"/>
    </location>
</feature>
<feature type="transmembrane region" description="Helical" evidence="1">
    <location>
        <begin position="352"/>
        <end position="374"/>
    </location>
</feature>
<keyword evidence="4" id="KW-1185">Reference proteome</keyword>
<reference evidence="3 4" key="1">
    <citation type="submission" date="2023-10" db="EMBL/GenBank/DDBJ databases">
        <title>Saccharopolyspora sp. nov., isolated from mangrove soil.</title>
        <authorList>
            <person name="Lu Y."/>
            <person name="Liu W."/>
        </authorList>
    </citation>
    <scope>NUCLEOTIDE SEQUENCE [LARGE SCALE GENOMIC DNA]</scope>
    <source>
        <strain evidence="3 4">S2-29</strain>
    </source>
</reference>
<dbReference type="PANTHER" id="PTHR42826">
    <property type="entry name" value="DICARBOXYLATE TRANSPORTER 2.1, CHLOROPLASTIC"/>
    <property type="match status" value="1"/>
</dbReference>
<dbReference type="Pfam" id="PF07158">
    <property type="entry name" value="MatC_N"/>
    <property type="match status" value="1"/>
</dbReference>
<name>A0ABU6ADZ8_9PSEU</name>
<feature type="transmembrane region" description="Helical" evidence="1">
    <location>
        <begin position="55"/>
        <end position="73"/>
    </location>
</feature>
<dbReference type="Proteomes" id="UP001327093">
    <property type="component" value="Unassembled WGS sequence"/>
</dbReference>
<comment type="caution">
    <text evidence="3">The sequence shown here is derived from an EMBL/GenBank/DDBJ whole genome shotgun (WGS) entry which is preliminary data.</text>
</comment>
<feature type="transmembrane region" description="Helical" evidence="1">
    <location>
        <begin position="240"/>
        <end position="273"/>
    </location>
</feature>
<feature type="transmembrane region" description="Helical" evidence="1">
    <location>
        <begin position="406"/>
        <end position="427"/>
    </location>
</feature>
<feature type="transmembrane region" description="Helical" evidence="1">
    <location>
        <begin position="176"/>
        <end position="198"/>
    </location>
</feature>
<organism evidence="3 4">
    <name type="scientific">Saccharopolyspora mangrovi</name>
    <dbReference type="NCBI Taxonomy" id="3082379"/>
    <lineage>
        <taxon>Bacteria</taxon>
        <taxon>Bacillati</taxon>
        <taxon>Actinomycetota</taxon>
        <taxon>Actinomycetes</taxon>
        <taxon>Pseudonocardiales</taxon>
        <taxon>Pseudonocardiaceae</taxon>
        <taxon>Saccharopolyspora</taxon>
    </lineage>
</organism>
<feature type="transmembrane region" description="Helical" evidence="1">
    <location>
        <begin position="136"/>
        <end position="156"/>
    </location>
</feature>
<evidence type="ECO:0000259" key="2">
    <source>
        <dbReference type="Pfam" id="PF07158"/>
    </source>
</evidence>
<gene>
    <name evidence="3" type="ORF">R4I43_20410</name>
</gene>
<feature type="transmembrane region" description="Helical" evidence="1">
    <location>
        <begin position="93"/>
        <end position="124"/>
    </location>
</feature>
<evidence type="ECO:0000313" key="4">
    <source>
        <dbReference type="Proteomes" id="UP001327093"/>
    </source>
</evidence>
<feature type="transmembrane region" description="Helical" evidence="1">
    <location>
        <begin position="285"/>
        <end position="303"/>
    </location>
</feature>
<keyword evidence="1" id="KW-0472">Membrane</keyword>
<dbReference type="RefSeq" id="WP_324267261.1">
    <property type="nucleotide sequence ID" value="NZ_JAWLNX010000014.1"/>
</dbReference>
<dbReference type="InterPro" id="IPR009827">
    <property type="entry name" value="MatC_N"/>
</dbReference>
<protein>
    <submittedName>
        <fullName evidence="3">SLC13 family permease</fullName>
    </submittedName>
</protein>
<evidence type="ECO:0000313" key="3">
    <source>
        <dbReference type="EMBL" id="MEB3369777.1"/>
    </source>
</evidence>
<accession>A0ABU6ADZ8</accession>
<feature type="transmembrane region" description="Helical" evidence="1">
    <location>
        <begin position="315"/>
        <end position="340"/>
    </location>
</feature>
<evidence type="ECO:0000256" key="1">
    <source>
        <dbReference type="SAM" id="Phobius"/>
    </source>
</evidence>
<dbReference type="InterPro" id="IPR030676">
    <property type="entry name" value="CitT-rel"/>
</dbReference>
<feature type="domain" description="Dicarboxylate carrier MatC N-terminal" evidence="2">
    <location>
        <begin position="1"/>
        <end position="149"/>
    </location>
</feature>
<keyword evidence="1" id="KW-0812">Transmembrane</keyword>
<dbReference type="EMBL" id="JAWLNX010000014">
    <property type="protein sequence ID" value="MEB3369777.1"/>
    <property type="molecule type" value="Genomic_DNA"/>
</dbReference>
<sequence length="430" mass="44155">MSADLISVLVLVAIFAVGTWRPVNMGAVALVAAFLLGTAYFGLDTDDIASGFPASLFITLVGVTFLFGLARANGTVDWLVSASVSAVRGRVVLIPWVMFLLAAIITGIGAISAATNAILVPIGLAFAQRYRINPMLVGLSILNGTNAGGFSPIAVYYTIVEGALDKGGVQVTPTTIFLATFLFNLALNLVAFTIFGGWKLWGRTEQAQPDEDGSTDDAGAGGATTTLVGTRQRIGVDARITLGLLVALVIGAVGFDLDVGFLALTAAVLLIVFFPAHAKEAASGIAWNVVLLIGGIVTYVSMLQEVGVVDSLGNAVAGINAPLLASLLILLVGGLVSAFASTNAMFGALVPLTVPFVLVGDLSAFAITAALCVASSTVDSSPFSTGGALVVANTEKSKQDKVFRSLMVWGMSMIGIAPIAAWLIFVLPAS</sequence>
<proteinExistence type="predicted"/>
<keyword evidence="1" id="KW-1133">Transmembrane helix</keyword>